<evidence type="ECO:0000313" key="7">
    <source>
        <dbReference type="Proteomes" id="UP000464524"/>
    </source>
</evidence>
<dbReference type="InterPro" id="IPR050275">
    <property type="entry name" value="PGM_Phosphatase"/>
</dbReference>
<dbReference type="PROSITE" id="PS00175">
    <property type="entry name" value="PG_MUTASE"/>
    <property type="match status" value="1"/>
</dbReference>
<dbReference type="InterPro" id="IPR013078">
    <property type="entry name" value="His_Pase_superF_clade-1"/>
</dbReference>
<dbReference type="EMBL" id="CP047656">
    <property type="protein sequence ID" value="QHJ11352.1"/>
    <property type="molecule type" value="Genomic_DNA"/>
</dbReference>
<dbReference type="PANTHER" id="PTHR48100:SF1">
    <property type="entry name" value="HISTIDINE PHOSPHATASE FAMILY PROTEIN-RELATED"/>
    <property type="match status" value="1"/>
</dbReference>
<feature type="binding site" evidence="4">
    <location>
        <begin position="41"/>
        <end position="48"/>
    </location>
    <ligand>
        <name>substrate</name>
    </ligand>
</feature>
<evidence type="ECO:0000313" key="6">
    <source>
        <dbReference type="EMBL" id="QHJ11352.1"/>
    </source>
</evidence>
<feature type="active site" description="Proton donor/acceptor" evidence="3">
    <location>
        <position position="123"/>
    </location>
</feature>
<dbReference type="PANTHER" id="PTHR48100">
    <property type="entry name" value="BROAD-SPECIFICITY PHOSPHATASE YOR283W-RELATED"/>
    <property type="match status" value="1"/>
</dbReference>
<dbReference type="KEGG" id="pmes:FX988_01581"/>
<evidence type="ECO:0000256" key="2">
    <source>
        <dbReference type="ARBA" id="ARBA00023235"/>
    </source>
</evidence>
<evidence type="ECO:0000256" key="1">
    <source>
        <dbReference type="ARBA" id="ARBA00023152"/>
    </source>
</evidence>
<evidence type="ECO:0000256" key="4">
    <source>
        <dbReference type="PIRSR" id="PIRSR613078-2"/>
    </source>
</evidence>
<dbReference type="InterPro" id="IPR029033">
    <property type="entry name" value="His_PPase_superfam"/>
</dbReference>
<accession>A0A857JJ70</accession>
<name>A0A857JJ70_9ALTE</name>
<evidence type="ECO:0000256" key="3">
    <source>
        <dbReference type="PIRSR" id="PIRSR613078-1"/>
    </source>
</evidence>
<feature type="site" description="Transition state stabilizer" evidence="5">
    <location>
        <position position="219"/>
    </location>
</feature>
<feature type="binding site" evidence="4">
    <location>
        <position position="91"/>
    </location>
    <ligand>
        <name>substrate</name>
    </ligand>
</feature>
<gene>
    <name evidence="6" type="ORF">FX988_01581</name>
</gene>
<feature type="active site" description="Tele-phosphohistidine intermediate" evidence="3">
    <location>
        <position position="42"/>
    </location>
</feature>
<evidence type="ECO:0000256" key="5">
    <source>
        <dbReference type="PIRSR" id="PIRSR613078-3"/>
    </source>
</evidence>
<organism evidence="6 7">
    <name type="scientific">Paraglaciecola mesophila</name>
    <dbReference type="NCBI Taxonomy" id="197222"/>
    <lineage>
        <taxon>Bacteria</taxon>
        <taxon>Pseudomonadati</taxon>
        <taxon>Pseudomonadota</taxon>
        <taxon>Gammaproteobacteria</taxon>
        <taxon>Alteromonadales</taxon>
        <taxon>Alteromonadaceae</taxon>
        <taxon>Paraglaciecola</taxon>
    </lineage>
</organism>
<reference evidence="6 7" key="1">
    <citation type="submission" date="2019-12" db="EMBL/GenBank/DDBJ databases">
        <title>Genome sequencing and assembly of endphytes of Porphyra tenera.</title>
        <authorList>
            <person name="Park J.M."/>
            <person name="Shin R."/>
            <person name="Jo S.H."/>
        </authorList>
    </citation>
    <scope>NUCLEOTIDE SEQUENCE [LARGE SCALE GENOMIC DNA]</scope>
    <source>
        <strain evidence="6 7">GPM4</strain>
    </source>
</reference>
<sequence length="258" mass="28747">MSKVKNEKARSNRENGKIEKSLGFMSSNSNSNAKIRFYLCRHGQSEFNAKGILQGHLESPLSPLGITQAQALALKAKLWEISYIVSSHLGRAQQTAHICAEFLNKEIHHSQRIEPQSTAELAERHLGAWQGKAVAQLTEFHQFNTLCYQQTHLTPPNSLEPDNSPERINSLERIISLGKSESTDAVRQRMQQALRNIAQTTGVNADSSSRELNVLVISHGDALACLMSQFTQPIALNNTQGMLLTYHHDKLQWGGLID</sequence>
<dbReference type="Pfam" id="PF00300">
    <property type="entry name" value="His_Phos_1"/>
    <property type="match status" value="1"/>
</dbReference>
<dbReference type="EC" id="3.1.3.3" evidence="6"/>
<proteinExistence type="predicted"/>
<keyword evidence="6" id="KW-0378">Hydrolase</keyword>
<protein>
    <submittedName>
        <fullName evidence="6">Phosphoserine phosphatase 2</fullName>
        <ecNumber evidence="6">3.1.3.3</ecNumber>
    </submittedName>
</protein>
<dbReference type="GO" id="GO:0016791">
    <property type="term" value="F:phosphatase activity"/>
    <property type="evidence" value="ECO:0007669"/>
    <property type="project" value="TreeGrafter"/>
</dbReference>
<keyword evidence="7" id="KW-1185">Reference proteome</keyword>
<dbReference type="AlphaFoldDB" id="A0A857JJ70"/>
<dbReference type="Gene3D" id="3.40.50.1240">
    <property type="entry name" value="Phosphoglycerate mutase-like"/>
    <property type="match status" value="1"/>
</dbReference>
<keyword evidence="2" id="KW-0413">Isomerase</keyword>
<dbReference type="GO" id="GO:0005737">
    <property type="term" value="C:cytoplasm"/>
    <property type="evidence" value="ECO:0007669"/>
    <property type="project" value="TreeGrafter"/>
</dbReference>
<dbReference type="Proteomes" id="UP000464524">
    <property type="component" value="Chromosome"/>
</dbReference>
<dbReference type="InterPro" id="IPR001345">
    <property type="entry name" value="PG/BPGM_mutase_AS"/>
</dbReference>
<keyword evidence="1" id="KW-0324">Glycolysis</keyword>
<dbReference type="SUPFAM" id="SSF53254">
    <property type="entry name" value="Phosphoglycerate mutase-like"/>
    <property type="match status" value="1"/>
</dbReference>
<dbReference type="SMART" id="SM00855">
    <property type="entry name" value="PGAM"/>
    <property type="match status" value="1"/>
</dbReference>
<dbReference type="CDD" id="cd07067">
    <property type="entry name" value="HP_PGM_like"/>
    <property type="match status" value="1"/>
</dbReference>